<protein>
    <recommendedName>
        <fullName evidence="9">Cytochrome P450</fullName>
    </recommendedName>
</protein>
<dbReference type="PANTHER" id="PTHR24300:SF413">
    <property type="entry name" value="CYTOCHROME P450 18A1"/>
    <property type="match status" value="1"/>
</dbReference>
<dbReference type="Proteomes" id="UP001152759">
    <property type="component" value="Chromosome 1"/>
</dbReference>
<evidence type="ECO:0000313" key="7">
    <source>
        <dbReference type="EMBL" id="CAH0381735.1"/>
    </source>
</evidence>
<keyword evidence="8" id="KW-1185">Reference proteome</keyword>
<dbReference type="InterPro" id="IPR002401">
    <property type="entry name" value="Cyt_P450_E_grp-I"/>
</dbReference>
<accession>A0A9P0A0Y4</accession>
<gene>
    <name evidence="7" type="ORF">BEMITA_LOCUS1354</name>
</gene>
<keyword evidence="3 5" id="KW-0408">Iron</keyword>
<keyword evidence="4 6" id="KW-0503">Monooxygenase</keyword>
<dbReference type="GO" id="GO:0020037">
    <property type="term" value="F:heme binding"/>
    <property type="evidence" value="ECO:0007669"/>
    <property type="project" value="InterPro"/>
</dbReference>
<sequence>MSYIKSLILYLLHEVRSRDLFIFIAILAIYKLVSELNQIRKLPPGPWGVPFLGYLPFMTSDRHLQFSDLAKKYGGLFSTKVGNQLIVIISDYKLIRETFRKEEYTGRPRDQLTNIIEGYGVINCDGRLWKNQRKFLHSHLRSFGMTCMGKGKQNMQLRIMREVNVFLRNLCRSEGNPLDLNSPLALSASNVICSIIMNIRFHLNDPRFQRYTHLIEEGFKLFGGVMQYVNFIPILGYLPGQQKTKQKIEANRAEMAQFFEEIVQEHRKTFDNGNIRDVVDAYLQEIEVAEEEGRTDELFEGKDHNRQMHQIIGDLFTAGMETVKTTLQWAVVFMLHHPEIAKQVQEELDQVVGRHRLPNLQDLPFLPFTESTLLEVLRRSSIVPLGTPHAVTRDVQLNGYTIPKDTQVVPLLHAVHMDPDLWESPEKFMPTRFLNSEGKVTKPEYFLPFGVGRRMCLGEVLAKMEIFLYFTSLLHVFDISVPEGKELPNLKGFSGVTITPESFEVCLTQRPLENRDFEFMSDEPSHFRSTGSH</sequence>
<dbReference type="Gene3D" id="1.10.630.10">
    <property type="entry name" value="Cytochrome P450"/>
    <property type="match status" value="1"/>
</dbReference>
<dbReference type="FunFam" id="1.10.630.10:FF:000070">
    <property type="entry name" value="cytochrome P450 18a1"/>
    <property type="match status" value="1"/>
</dbReference>
<dbReference type="GO" id="GO:0005737">
    <property type="term" value="C:cytoplasm"/>
    <property type="evidence" value="ECO:0007669"/>
    <property type="project" value="TreeGrafter"/>
</dbReference>
<organism evidence="7 8">
    <name type="scientific">Bemisia tabaci</name>
    <name type="common">Sweetpotato whitefly</name>
    <name type="synonym">Aleurodes tabaci</name>
    <dbReference type="NCBI Taxonomy" id="7038"/>
    <lineage>
        <taxon>Eukaryota</taxon>
        <taxon>Metazoa</taxon>
        <taxon>Ecdysozoa</taxon>
        <taxon>Arthropoda</taxon>
        <taxon>Hexapoda</taxon>
        <taxon>Insecta</taxon>
        <taxon>Pterygota</taxon>
        <taxon>Neoptera</taxon>
        <taxon>Paraneoptera</taxon>
        <taxon>Hemiptera</taxon>
        <taxon>Sternorrhyncha</taxon>
        <taxon>Aleyrodoidea</taxon>
        <taxon>Aleyrodidae</taxon>
        <taxon>Aleyrodinae</taxon>
        <taxon>Bemisia</taxon>
    </lineage>
</organism>
<dbReference type="PANTHER" id="PTHR24300">
    <property type="entry name" value="CYTOCHROME P450 508A4-RELATED"/>
    <property type="match status" value="1"/>
</dbReference>
<evidence type="ECO:0000256" key="3">
    <source>
        <dbReference type="ARBA" id="ARBA00023004"/>
    </source>
</evidence>
<dbReference type="SUPFAM" id="SSF48264">
    <property type="entry name" value="Cytochrome P450"/>
    <property type="match status" value="1"/>
</dbReference>
<dbReference type="AlphaFoldDB" id="A0A9P0A0Y4"/>
<evidence type="ECO:0000256" key="1">
    <source>
        <dbReference type="ARBA" id="ARBA00010617"/>
    </source>
</evidence>
<dbReference type="PRINTS" id="PR00385">
    <property type="entry name" value="P450"/>
</dbReference>
<dbReference type="GO" id="GO:0006082">
    <property type="term" value="P:organic acid metabolic process"/>
    <property type="evidence" value="ECO:0007669"/>
    <property type="project" value="TreeGrafter"/>
</dbReference>
<dbReference type="GO" id="GO:0016712">
    <property type="term" value="F:oxidoreductase activity, acting on paired donors, with incorporation or reduction of molecular oxygen, reduced flavin or flavoprotein as one donor, and incorporation of one atom of oxygen"/>
    <property type="evidence" value="ECO:0007669"/>
    <property type="project" value="TreeGrafter"/>
</dbReference>
<dbReference type="InterPro" id="IPR050182">
    <property type="entry name" value="Cytochrome_P450_fam2"/>
</dbReference>
<evidence type="ECO:0000256" key="4">
    <source>
        <dbReference type="ARBA" id="ARBA00023033"/>
    </source>
</evidence>
<dbReference type="InterPro" id="IPR001128">
    <property type="entry name" value="Cyt_P450"/>
</dbReference>
<dbReference type="EMBL" id="OU963862">
    <property type="protein sequence ID" value="CAH0381735.1"/>
    <property type="molecule type" value="Genomic_DNA"/>
</dbReference>
<comment type="cofactor">
    <cofactor evidence="5">
        <name>heme</name>
        <dbReference type="ChEBI" id="CHEBI:30413"/>
    </cofactor>
</comment>
<dbReference type="PROSITE" id="PS00086">
    <property type="entry name" value="CYTOCHROME_P450"/>
    <property type="match status" value="1"/>
</dbReference>
<keyword evidence="5 6" id="KW-0349">Heme</keyword>
<dbReference type="KEGG" id="btab:109044793"/>
<evidence type="ECO:0000256" key="6">
    <source>
        <dbReference type="RuleBase" id="RU000461"/>
    </source>
</evidence>
<proteinExistence type="inferred from homology"/>
<dbReference type="GO" id="GO:0006805">
    <property type="term" value="P:xenobiotic metabolic process"/>
    <property type="evidence" value="ECO:0007669"/>
    <property type="project" value="TreeGrafter"/>
</dbReference>
<dbReference type="InterPro" id="IPR036396">
    <property type="entry name" value="Cyt_P450_sf"/>
</dbReference>
<evidence type="ECO:0000256" key="5">
    <source>
        <dbReference type="PIRSR" id="PIRSR602401-1"/>
    </source>
</evidence>
<dbReference type="Pfam" id="PF00067">
    <property type="entry name" value="p450"/>
    <property type="match status" value="1"/>
</dbReference>
<evidence type="ECO:0000313" key="8">
    <source>
        <dbReference type="Proteomes" id="UP001152759"/>
    </source>
</evidence>
<dbReference type="InterPro" id="IPR017972">
    <property type="entry name" value="Cyt_P450_CS"/>
</dbReference>
<name>A0A9P0A0Y4_BEMTA</name>
<evidence type="ECO:0008006" key="9">
    <source>
        <dbReference type="Google" id="ProtNLM"/>
    </source>
</evidence>
<feature type="binding site" description="axial binding residue" evidence="5">
    <location>
        <position position="456"/>
    </location>
    <ligand>
        <name>heme</name>
        <dbReference type="ChEBI" id="CHEBI:30413"/>
    </ligand>
    <ligandPart>
        <name>Fe</name>
        <dbReference type="ChEBI" id="CHEBI:18248"/>
    </ligandPart>
</feature>
<dbReference type="PRINTS" id="PR00463">
    <property type="entry name" value="EP450I"/>
</dbReference>
<dbReference type="GO" id="GO:0008395">
    <property type="term" value="F:steroid hydroxylase activity"/>
    <property type="evidence" value="ECO:0007669"/>
    <property type="project" value="TreeGrafter"/>
</dbReference>
<keyword evidence="6" id="KW-0560">Oxidoreductase</keyword>
<reference evidence="7" key="1">
    <citation type="submission" date="2021-12" db="EMBL/GenBank/DDBJ databases">
        <authorList>
            <person name="King R."/>
        </authorList>
    </citation>
    <scope>NUCLEOTIDE SEQUENCE</scope>
</reference>
<dbReference type="GO" id="GO:0005506">
    <property type="term" value="F:iron ion binding"/>
    <property type="evidence" value="ECO:0007669"/>
    <property type="project" value="InterPro"/>
</dbReference>
<comment type="similarity">
    <text evidence="1 6">Belongs to the cytochrome P450 family.</text>
</comment>
<evidence type="ECO:0000256" key="2">
    <source>
        <dbReference type="ARBA" id="ARBA00022723"/>
    </source>
</evidence>
<keyword evidence="2 5" id="KW-0479">Metal-binding</keyword>